<proteinExistence type="predicted"/>
<dbReference type="EMBL" id="JACGCM010002894">
    <property type="protein sequence ID" value="KAF6133953.1"/>
    <property type="molecule type" value="Genomic_DNA"/>
</dbReference>
<feature type="compositionally biased region" description="Low complexity" evidence="2">
    <location>
        <begin position="1"/>
        <end position="13"/>
    </location>
</feature>
<reference evidence="3 4" key="1">
    <citation type="journal article" date="2020" name="IScience">
        <title>Genome Sequencing of the Endangered Kingdonia uniflora (Circaeasteraceae, Ranunculales) Reveals Potential Mechanisms of Evolutionary Specialization.</title>
        <authorList>
            <person name="Sun Y."/>
            <person name="Deng T."/>
            <person name="Zhang A."/>
            <person name="Moore M.J."/>
            <person name="Landis J.B."/>
            <person name="Lin N."/>
            <person name="Zhang H."/>
            <person name="Zhang X."/>
            <person name="Huang J."/>
            <person name="Zhang X."/>
            <person name="Sun H."/>
            <person name="Wang H."/>
        </authorList>
    </citation>
    <scope>NUCLEOTIDE SEQUENCE [LARGE SCALE GENOMIC DNA]</scope>
    <source>
        <strain evidence="3">TB1705</strain>
        <tissue evidence="3">Leaf</tissue>
    </source>
</reference>
<keyword evidence="4" id="KW-1185">Reference proteome</keyword>
<evidence type="ECO:0000313" key="3">
    <source>
        <dbReference type="EMBL" id="KAF6133953.1"/>
    </source>
</evidence>
<feature type="region of interest" description="Disordered" evidence="2">
    <location>
        <begin position="240"/>
        <end position="291"/>
    </location>
</feature>
<keyword evidence="1" id="KW-0175">Coiled coil</keyword>
<comment type="caution">
    <text evidence="3">The sequence shown here is derived from an EMBL/GenBank/DDBJ whole genome shotgun (WGS) entry which is preliminary data.</text>
</comment>
<dbReference type="AlphaFoldDB" id="A0A7J7KUC1"/>
<protein>
    <submittedName>
        <fullName evidence="3">Uncharacterized protein</fullName>
    </submittedName>
</protein>
<feature type="region of interest" description="Disordered" evidence="2">
    <location>
        <begin position="1"/>
        <end position="36"/>
    </location>
</feature>
<gene>
    <name evidence="3" type="ORF">GIB67_040717</name>
</gene>
<evidence type="ECO:0000256" key="1">
    <source>
        <dbReference type="SAM" id="Coils"/>
    </source>
</evidence>
<name>A0A7J7KUC1_9MAGN</name>
<dbReference type="Proteomes" id="UP000541444">
    <property type="component" value="Unassembled WGS sequence"/>
</dbReference>
<feature type="coiled-coil region" evidence="1">
    <location>
        <begin position="323"/>
        <end position="350"/>
    </location>
</feature>
<evidence type="ECO:0000256" key="2">
    <source>
        <dbReference type="SAM" id="MobiDB-lite"/>
    </source>
</evidence>
<evidence type="ECO:0000313" key="4">
    <source>
        <dbReference type="Proteomes" id="UP000541444"/>
    </source>
</evidence>
<feature type="compositionally biased region" description="Basic and acidic residues" evidence="2">
    <location>
        <begin position="245"/>
        <end position="261"/>
    </location>
</feature>
<accession>A0A7J7KUC1</accession>
<organism evidence="3 4">
    <name type="scientific">Kingdonia uniflora</name>
    <dbReference type="NCBI Taxonomy" id="39325"/>
    <lineage>
        <taxon>Eukaryota</taxon>
        <taxon>Viridiplantae</taxon>
        <taxon>Streptophyta</taxon>
        <taxon>Embryophyta</taxon>
        <taxon>Tracheophyta</taxon>
        <taxon>Spermatophyta</taxon>
        <taxon>Magnoliopsida</taxon>
        <taxon>Ranunculales</taxon>
        <taxon>Circaeasteraceae</taxon>
        <taxon>Kingdonia</taxon>
    </lineage>
</organism>
<sequence length="504" mass="55823">MVVSEGESSMEGSTAIPSSTVPVGWVGGHDHEAGTSVPRDLREESWAEFMLRVRVPGDLAHDDIISGREKGVFESFWPYPNEWRLPDSLADYESSGITMEFLDDVNEQKKARGGSVTLARVSYKSSRLRVFGHKNKECHVLTNILDGKFDPDKYWLASKYSEPRTRPASNTYYVESVHSYKSVESVGMKPRFLNARGKDVSGLNAAAPLVAGLRGVNSHMEDTPIAKLQRSVTVGLLDEDPGQLRGKEKESLSHSFVEEGTRSVGSGKLFGSSLPDGEVQSTPYKEKEKRSLAEALDDPRVRRAAVVAAVRGTLTLEASLLRAENLVSRNADLELRLEEMKATQKELVTEAIYRELADHVASVTVGLEEQLKVVIEEKLVVEGDLEVTHGRLRSPSLEKEANEHVLREELVMAKQVADGLQGRVAELVEGNGRLEEEFHLSTKWWVAMLAPPLLVLRQTRDVPELRHLGYSGRQFPLPLGDAMDITPEEEAQLEDRAAAAQPPE</sequence>